<protein>
    <recommendedName>
        <fullName evidence="3">MULE transposase domain-containing protein</fullName>
    </recommendedName>
</protein>
<evidence type="ECO:0008006" key="3">
    <source>
        <dbReference type="Google" id="ProtNLM"/>
    </source>
</evidence>
<accession>A0A9D4KSB8</accession>
<gene>
    <name evidence="1" type="ORF">DPMN_087410</name>
</gene>
<keyword evidence="2" id="KW-1185">Reference proteome</keyword>
<comment type="caution">
    <text evidence="1">The sequence shown here is derived from an EMBL/GenBank/DDBJ whole genome shotgun (WGS) entry which is preliminary data.</text>
</comment>
<reference evidence="1" key="2">
    <citation type="submission" date="2020-11" db="EMBL/GenBank/DDBJ databases">
        <authorList>
            <person name="McCartney M.A."/>
            <person name="Auch B."/>
            <person name="Kono T."/>
            <person name="Mallez S."/>
            <person name="Becker A."/>
            <person name="Gohl D.M."/>
            <person name="Silverstein K.A.T."/>
            <person name="Koren S."/>
            <person name="Bechman K.B."/>
            <person name="Herman A."/>
            <person name="Abrahante J.E."/>
            <person name="Garbe J."/>
        </authorList>
    </citation>
    <scope>NUCLEOTIDE SEQUENCE</scope>
    <source>
        <strain evidence="1">Duluth1</strain>
        <tissue evidence="1">Whole animal</tissue>
    </source>
</reference>
<proteinExistence type="predicted"/>
<dbReference type="AlphaFoldDB" id="A0A9D4KSB8"/>
<organism evidence="1 2">
    <name type="scientific">Dreissena polymorpha</name>
    <name type="common">Zebra mussel</name>
    <name type="synonym">Mytilus polymorpha</name>
    <dbReference type="NCBI Taxonomy" id="45954"/>
    <lineage>
        <taxon>Eukaryota</taxon>
        <taxon>Metazoa</taxon>
        <taxon>Spiralia</taxon>
        <taxon>Lophotrochozoa</taxon>
        <taxon>Mollusca</taxon>
        <taxon>Bivalvia</taxon>
        <taxon>Autobranchia</taxon>
        <taxon>Heteroconchia</taxon>
        <taxon>Euheterodonta</taxon>
        <taxon>Imparidentia</taxon>
        <taxon>Neoheterodontei</taxon>
        <taxon>Myida</taxon>
        <taxon>Dreissenoidea</taxon>
        <taxon>Dreissenidae</taxon>
        <taxon>Dreissena</taxon>
    </lineage>
</organism>
<dbReference type="Proteomes" id="UP000828390">
    <property type="component" value="Unassembled WGS sequence"/>
</dbReference>
<dbReference type="EMBL" id="JAIWYP010000003">
    <property type="protein sequence ID" value="KAH3845137.1"/>
    <property type="molecule type" value="Genomic_DNA"/>
</dbReference>
<name>A0A9D4KSB8_DREPO</name>
<reference evidence="1" key="1">
    <citation type="journal article" date="2019" name="bioRxiv">
        <title>The Genome of the Zebra Mussel, Dreissena polymorpha: A Resource for Invasive Species Research.</title>
        <authorList>
            <person name="McCartney M.A."/>
            <person name="Auch B."/>
            <person name="Kono T."/>
            <person name="Mallez S."/>
            <person name="Zhang Y."/>
            <person name="Obille A."/>
            <person name="Becker A."/>
            <person name="Abrahante J.E."/>
            <person name="Garbe J."/>
            <person name="Badalamenti J.P."/>
            <person name="Herman A."/>
            <person name="Mangelson H."/>
            <person name="Liachko I."/>
            <person name="Sullivan S."/>
            <person name="Sone E.D."/>
            <person name="Koren S."/>
            <person name="Silverstein K.A.T."/>
            <person name="Beckman K.B."/>
            <person name="Gohl D.M."/>
        </authorList>
    </citation>
    <scope>NUCLEOTIDE SEQUENCE</scope>
    <source>
        <strain evidence="1">Duluth1</strain>
        <tissue evidence="1">Whole animal</tissue>
    </source>
</reference>
<evidence type="ECO:0000313" key="1">
    <source>
        <dbReference type="EMBL" id="KAH3845137.1"/>
    </source>
</evidence>
<sequence>MAAKNNIHNADGTFYFDATGGVAFLAGKSRRKLLYYALVQKGLNNYVVPVLQFLLENQTTVAIVNPLLLFFTALKKCTKHCSPKRVEMDFSWAIIHSVLQVLNCTTIHVYIKYCYMLITAKIPADTDTIVIHICSAHMVKTCRDYLRDKVPNKVIRQNAIKAFSLLQNCTQLTKMEDVWRMIVVVFSSRYKAKRVEESIKRFQEMPELVEDVSPNEDHGKKTFCIMDLR</sequence>
<evidence type="ECO:0000313" key="2">
    <source>
        <dbReference type="Proteomes" id="UP000828390"/>
    </source>
</evidence>